<reference evidence="1" key="2">
    <citation type="journal article" date="2015" name="Data Brief">
        <title>Shoot transcriptome of the giant reed, Arundo donax.</title>
        <authorList>
            <person name="Barrero R.A."/>
            <person name="Guerrero F.D."/>
            <person name="Moolhuijzen P."/>
            <person name="Goolsby J.A."/>
            <person name="Tidwell J."/>
            <person name="Bellgard S.E."/>
            <person name="Bellgard M.I."/>
        </authorList>
    </citation>
    <scope>NUCLEOTIDE SEQUENCE</scope>
    <source>
        <tissue evidence="1">Shoot tissue taken approximately 20 cm above the soil surface</tissue>
    </source>
</reference>
<sequence length="96" mass="10575">MQRLWRGGSRSLVGLVTLGWGLLTEKSSARHAWLGWRSALATLATLSSPSRCSTLASSRLYSQLCDVSASTAPRSLRMRMIPNSSRLRKSGIQRID</sequence>
<dbReference type="AlphaFoldDB" id="A0A0A9CZY2"/>
<dbReference type="EMBL" id="GBRH01218935">
    <property type="protein sequence ID" value="JAD78960.1"/>
    <property type="molecule type" value="Transcribed_RNA"/>
</dbReference>
<organism evidence="1">
    <name type="scientific">Arundo donax</name>
    <name type="common">Giant reed</name>
    <name type="synonym">Donax arundinaceus</name>
    <dbReference type="NCBI Taxonomy" id="35708"/>
    <lineage>
        <taxon>Eukaryota</taxon>
        <taxon>Viridiplantae</taxon>
        <taxon>Streptophyta</taxon>
        <taxon>Embryophyta</taxon>
        <taxon>Tracheophyta</taxon>
        <taxon>Spermatophyta</taxon>
        <taxon>Magnoliopsida</taxon>
        <taxon>Liliopsida</taxon>
        <taxon>Poales</taxon>
        <taxon>Poaceae</taxon>
        <taxon>PACMAD clade</taxon>
        <taxon>Arundinoideae</taxon>
        <taxon>Arundineae</taxon>
        <taxon>Arundo</taxon>
    </lineage>
</organism>
<proteinExistence type="predicted"/>
<evidence type="ECO:0000313" key="1">
    <source>
        <dbReference type="EMBL" id="JAD78960.1"/>
    </source>
</evidence>
<name>A0A0A9CZY2_ARUDO</name>
<protein>
    <submittedName>
        <fullName evidence="1">Similar to NRPB1 (RNA POLYMERASE II LARGE SUBUNIT)</fullName>
    </submittedName>
</protein>
<accession>A0A0A9CZY2</accession>
<reference evidence="1" key="1">
    <citation type="submission" date="2014-09" db="EMBL/GenBank/DDBJ databases">
        <authorList>
            <person name="Magalhaes I.L.F."/>
            <person name="Oliveira U."/>
            <person name="Santos F.R."/>
            <person name="Vidigal T.H.D.A."/>
            <person name="Brescovit A.D."/>
            <person name="Santos A.J."/>
        </authorList>
    </citation>
    <scope>NUCLEOTIDE SEQUENCE</scope>
    <source>
        <tissue evidence="1">Shoot tissue taken approximately 20 cm above the soil surface</tissue>
    </source>
</reference>